<evidence type="ECO:0000256" key="4">
    <source>
        <dbReference type="NCBIfam" id="TIGR02021"/>
    </source>
</evidence>
<dbReference type="SUPFAM" id="SSF53335">
    <property type="entry name" value="S-adenosyl-L-methionine-dependent methyltransferases"/>
    <property type="match status" value="1"/>
</dbReference>
<evidence type="ECO:0000256" key="1">
    <source>
        <dbReference type="ARBA" id="ARBA00022603"/>
    </source>
</evidence>
<dbReference type="CDD" id="cd02440">
    <property type="entry name" value="AdoMet_MTases"/>
    <property type="match status" value="1"/>
</dbReference>
<protein>
    <recommendedName>
        <fullName evidence="4">Magnesium protoporphyrin IX methyltransferase</fullName>
        <ecNumber evidence="4">2.1.1.11</ecNumber>
    </recommendedName>
</protein>
<reference evidence="7 8" key="1">
    <citation type="submission" date="2018-03" db="EMBL/GenBank/DDBJ databases">
        <authorList>
            <person name="Keele B.F."/>
        </authorList>
    </citation>
    <scope>NUCLEOTIDE SEQUENCE [LARGE SCALE GENOMIC DNA]</scope>
    <source>
        <strain evidence="7 8">CeCT 8812</strain>
    </source>
</reference>
<dbReference type="GO" id="GO:0046406">
    <property type="term" value="F:magnesium protoporphyrin IX methyltransferase activity"/>
    <property type="evidence" value="ECO:0007669"/>
    <property type="project" value="UniProtKB-UniRule"/>
</dbReference>
<dbReference type="OrthoDB" id="9765084at2"/>
<dbReference type="AlphaFoldDB" id="A0A2R8A9Y7"/>
<evidence type="ECO:0000256" key="3">
    <source>
        <dbReference type="ARBA" id="ARBA00022691"/>
    </source>
</evidence>
<accession>A0A2R8A9Y7</accession>
<evidence type="ECO:0000313" key="7">
    <source>
        <dbReference type="EMBL" id="SPF29023.1"/>
    </source>
</evidence>
<evidence type="ECO:0000259" key="5">
    <source>
        <dbReference type="Pfam" id="PF05175"/>
    </source>
</evidence>
<organism evidence="7 8">
    <name type="scientific">Pontivivens insulae</name>
    <dbReference type="NCBI Taxonomy" id="1639689"/>
    <lineage>
        <taxon>Bacteria</taxon>
        <taxon>Pseudomonadati</taxon>
        <taxon>Pseudomonadota</taxon>
        <taxon>Alphaproteobacteria</taxon>
        <taxon>Rhodobacterales</taxon>
        <taxon>Paracoccaceae</taxon>
        <taxon>Pontivivens</taxon>
    </lineage>
</organism>
<evidence type="ECO:0000256" key="2">
    <source>
        <dbReference type="ARBA" id="ARBA00022679"/>
    </source>
</evidence>
<dbReference type="PANTHER" id="PTHR43464">
    <property type="entry name" value="METHYLTRANSFERASE"/>
    <property type="match status" value="1"/>
</dbReference>
<dbReference type="Proteomes" id="UP000244932">
    <property type="component" value="Unassembled WGS sequence"/>
</dbReference>
<dbReference type="NCBIfam" id="TIGR02021">
    <property type="entry name" value="BchM-ChlM"/>
    <property type="match status" value="1"/>
</dbReference>
<keyword evidence="1 7" id="KW-0489">Methyltransferase</keyword>
<keyword evidence="3" id="KW-0949">S-adenosyl-L-methionine</keyword>
<sequence length="231" mass="25387">MSDQSSHNYLDTRARLETYFDKTASQTWAALTSDAPVSKIRATVRAGRDEMRAMLLDALPADLSGARVLDAGAGAGQMSFELAARGAEVVAVDISPSLLEVARKRMPAEFADKISFHAGDMLDPVHGRFDYAIAMDSVIHYRAPDMARMLGELAPRVWQKIAFTIAPQTPMLSAMHVAGKAFPRSDRSPAIIPISENRLRLELAKITERELRKIGRVHTGFYISQAMEVCA</sequence>
<dbReference type="PROSITE" id="PS51556">
    <property type="entry name" value="SAM_MT_MG_PIX"/>
    <property type="match status" value="1"/>
</dbReference>
<gene>
    <name evidence="7" type="primary">bchM_2</name>
    <name evidence="7" type="ORF">POI8812_01328</name>
</gene>
<dbReference type="Pfam" id="PF07109">
    <property type="entry name" value="Mg-por_mtran_C"/>
    <property type="match status" value="1"/>
</dbReference>
<dbReference type="InterPro" id="IPR029063">
    <property type="entry name" value="SAM-dependent_MTases_sf"/>
</dbReference>
<evidence type="ECO:0000313" key="8">
    <source>
        <dbReference type="Proteomes" id="UP000244932"/>
    </source>
</evidence>
<proteinExistence type="predicted"/>
<evidence type="ECO:0000259" key="6">
    <source>
        <dbReference type="Pfam" id="PF07109"/>
    </source>
</evidence>
<dbReference type="PANTHER" id="PTHR43464:SF19">
    <property type="entry name" value="UBIQUINONE BIOSYNTHESIS O-METHYLTRANSFERASE, MITOCHONDRIAL"/>
    <property type="match status" value="1"/>
</dbReference>
<feature type="domain" description="Magnesium-protoporphyrin IX methyltransferase C-terminal" evidence="6">
    <location>
        <begin position="134"/>
        <end position="229"/>
    </location>
</feature>
<keyword evidence="8" id="KW-1185">Reference proteome</keyword>
<dbReference type="InterPro" id="IPR007848">
    <property type="entry name" value="Small_mtfrase_dom"/>
</dbReference>
<keyword evidence="2 7" id="KW-0808">Transferase</keyword>
<dbReference type="InterPro" id="IPR010940">
    <property type="entry name" value="Mg_prot_MeTrfase_C"/>
</dbReference>
<dbReference type="RefSeq" id="WP_108781755.1">
    <property type="nucleotide sequence ID" value="NZ_OMKW01000002.1"/>
</dbReference>
<dbReference type="Pfam" id="PF05175">
    <property type="entry name" value="MTS"/>
    <property type="match status" value="1"/>
</dbReference>
<dbReference type="EMBL" id="OMKW01000002">
    <property type="protein sequence ID" value="SPF29023.1"/>
    <property type="molecule type" value="Genomic_DNA"/>
</dbReference>
<feature type="domain" description="Methyltransferase small" evidence="5">
    <location>
        <begin position="49"/>
        <end position="133"/>
    </location>
</feature>
<name>A0A2R8A9Y7_9RHOB</name>
<dbReference type="InterPro" id="IPR010251">
    <property type="entry name" value="Mg_prot_MeTrfase"/>
</dbReference>
<dbReference type="GO" id="GO:0015995">
    <property type="term" value="P:chlorophyll biosynthetic process"/>
    <property type="evidence" value="ECO:0007669"/>
    <property type="project" value="UniProtKB-UniRule"/>
</dbReference>
<dbReference type="GO" id="GO:0032259">
    <property type="term" value="P:methylation"/>
    <property type="evidence" value="ECO:0007669"/>
    <property type="project" value="UniProtKB-KW"/>
</dbReference>
<dbReference type="EC" id="2.1.1.11" evidence="4"/>
<dbReference type="Gene3D" id="3.40.50.150">
    <property type="entry name" value="Vaccinia Virus protein VP39"/>
    <property type="match status" value="1"/>
</dbReference>